<dbReference type="InterPro" id="IPR037185">
    <property type="entry name" value="EmrE-like"/>
</dbReference>
<keyword evidence="5 6" id="KW-0472">Membrane</keyword>
<dbReference type="eggNOG" id="ENOG502QSBZ">
    <property type="taxonomic scope" value="Eukaryota"/>
</dbReference>
<feature type="transmembrane region" description="Helical" evidence="6">
    <location>
        <begin position="137"/>
        <end position="155"/>
    </location>
</feature>
<organism evidence="9 10">
    <name type="scientific">Erythranthe guttata</name>
    <name type="common">Yellow monkey flower</name>
    <name type="synonym">Mimulus guttatus</name>
    <dbReference type="NCBI Taxonomy" id="4155"/>
    <lineage>
        <taxon>Eukaryota</taxon>
        <taxon>Viridiplantae</taxon>
        <taxon>Streptophyta</taxon>
        <taxon>Embryophyta</taxon>
        <taxon>Tracheophyta</taxon>
        <taxon>Spermatophyta</taxon>
        <taxon>Magnoliopsida</taxon>
        <taxon>eudicotyledons</taxon>
        <taxon>Gunneridae</taxon>
        <taxon>Pentapetalae</taxon>
        <taxon>asterids</taxon>
        <taxon>lamiids</taxon>
        <taxon>Lamiales</taxon>
        <taxon>Phrymaceae</taxon>
        <taxon>Erythranthe</taxon>
    </lineage>
</organism>
<feature type="transmembrane region" description="Helical" evidence="6">
    <location>
        <begin position="211"/>
        <end position="230"/>
    </location>
</feature>
<dbReference type="AlphaFoldDB" id="A0A022RZ47"/>
<keyword evidence="10" id="KW-1185">Reference proteome</keyword>
<gene>
    <name evidence="9" type="ORF">MIMGU_mgv1a020069mg</name>
</gene>
<evidence type="ECO:0000256" key="7">
    <source>
        <dbReference type="SAM" id="MobiDB-lite"/>
    </source>
</evidence>
<evidence type="ECO:0000256" key="5">
    <source>
        <dbReference type="ARBA" id="ARBA00023136"/>
    </source>
</evidence>
<dbReference type="SUPFAM" id="SSF103481">
    <property type="entry name" value="Multidrug resistance efflux transporter EmrE"/>
    <property type="match status" value="2"/>
</dbReference>
<feature type="transmembrane region" description="Helical" evidence="6">
    <location>
        <begin position="250"/>
        <end position="269"/>
    </location>
</feature>
<keyword evidence="4 6" id="KW-1133">Transmembrane helix</keyword>
<feature type="transmembrane region" description="Helical" evidence="6">
    <location>
        <begin position="74"/>
        <end position="96"/>
    </location>
</feature>
<comment type="subcellular location">
    <subcellularLocation>
        <location evidence="1 6">Membrane</location>
        <topology evidence="1 6">Multi-pass membrane protein</topology>
    </subcellularLocation>
</comment>
<evidence type="ECO:0000256" key="6">
    <source>
        <dbReference type="RuleBase" id="RU363077"/>
    </source>
</evidence>
<dbReference type="Pfam" id="PF00892">
    <property type="entry name" value="EamA"/>
    <property type="match status" value="2"/>
</dbReference>
<name>A0A022RZ47_ERYGU</name>
<feature type="transmembrane region" description="Helical" evidence="6">
    <location>
        <begin position="38"/>
        <end position="62"/>
    </location>
</feature>
<feature type="transmembrane region" description="Helical" evidence="6">
    <location>
        <begin position="182"/>
        <end position="199"/>
    </location>
</feature>
<sequence>MEVKKWIIDARVLLGMLLVQVISTGLQLLSRIVLSQGIFAFALMTYRHAVAALVMMPFAIYFERGILKKLTLIAFFWVFMVALVGITMAMGLFYYGLKETTATYATNFTNIVPILTFLFSTILRMETLGLRTRAGKIKTLGAILCLGGALTIVLYKGKSFHLTHNHNESKIIPKTTQNKTRGTIFLVASCFSYGVWFILQVKLFNVFPYKYTATFLICLVASIQDVVIGLCMDRKPKSWQLGWNLQLITILYSGILATAGSFTLISWAVTQKGPTYPSMFNPLALIFVTITEALFLGEAITVQSLIGMSLIIVGLYLFLWGKHKDMKGGARIPVKESGGAGGDAPSVEPESVRSQSSAVVVPTASS</sequence>
<proteinExistence type="inferred from homology"/>
<dbReference type="Gene3D" id="1.10.3730.20">
    <property type="match status" value="1"/>
</dbReference>
<dbReference type="GO" id="GO:0005886">
    <property type="term" value="C:plasma membrane"/>
    <property type="evidence" value="ECO:0000318"/>
    <property type="project" value="GO_Central"/>
</dbReference>
<feature type="transmembrane region" description="Helical" evidence="6">
    <location>
        <begin position="108"/>
        <end position="125"/>
    </location>
</feature>
<keyword evidence="3 6" id="KW-0812">Transmembrane</keyword>
<feature type="domain" description="EamA" evidence="8">
    <location>
        <begin position="13"/>
        <end position="152"/>
    </location>
</feature>
<feature type="transmembrane region" description="Helical" evidence="6">
    <location>
        <begin position="276"/>
        <end position="296"/>
    </location>
</feature>
<reference evidence="9 10" key="1">
    <citation type="journal article" date="2013" name="Proc. Natl. Acad. Sci. U.S.A.">
        <title>Fine-scale variation in meiotic recombination in Mimulus inferred from population shotgun sequencing.</title>
        <authorList>
            <person name="Hellsten U."/>
            <person name="Wright K.M."/>
            <person name="Jenkins J."/>
            <person name="Shu S."/>
            <person name="Yuan Y."/>
            <person name="Wessler S.R."/>
            <person name="Schmutz J."/>
            <person name="Willis J.H."/>
            <person name="Rokhsar D.S."/>
        </authorList>
    </citation>
    <scope>NUCLEOTIDE SEQUENCE [LARGE SCALE GENOMIC DNA]</scope>
    <source>
        <strain evidence="10">cv. DUN x IM62</strain>
    </source>
</reference>
<evidence type="ECO:0000256" key="3">
    <source>
        <dbReference type="ARBA" id="ARBA00022692"/>
    </source>
</evidence>
<feature type="transmembrane region" description="Helical" evidence="6">
    <location>
        <begin position="302"/>
        <end position="321"/>
    </location>
</feature>
<dbReference type="PhylomeDB" id="A0A022RZ47"/>
<dbReference type="Proteomes" id="UP000030748">
    <property type="component" value="Unassembled WGS sequence"/>
</dbReference>
<feature type="transmembrane region" description="Helical" evidence="6">
    <location>
        <begin position="12"/>
        <end position="32"/>
    </location>
</feature>
<feature type="compositionally biased region" description="Polar residues" evidence="7">
    <location>
        <begin position="352"/>
        <end position="366"/>
    </location>
</feature>
<accession>A0A022RZ47</accession>
<evidence type="ECO:0000313" key="9">
    <source>
        <dbReference type="EMBL" id="EYU45334.1"/>
    </source>
</evidence>
<evidence type="ECO:0000313" key="10">
    <source>
        <dbReference type="Proteomes" id="UP000030748"/>
    </source>
</evidence>
<feature type="domain" description="EamA" evidence="8">
    <location>
        <begin position="181"/>
        <end position="319"/>
    </location>
</feature>
<dbReference type="EMBL" id="KI630190">
    <property type="protein sequence ID" value="EYU45334.1"/>
    <property type="molecule type" value="Genomic_DNA"/>
</dbReference>
<protein>
    <recommendedName>
        <fullName evidence="6">WAT1-related protein</fullName>
    </recommendedName>
</protein>
<evidence type="ECO:0000256" key="2">
    <source>
        <dbReference type="ARBA" id="ARBA00007635"/>
    </source>
</evidence>
<feature type="region of interest" description="Disordered" evidence="7">
    <location>
        <begin position="331"/>
        <end position="366"/>
    </location>
</feature>
<evidence type="ECO:0000256" key="1">
    <source>
        <dbReference type="ARBA" id="ARBA00004141"/>
    </source>
</evidence>
<evidence type="ECO:0000259" key="8">
    <source>
        <dbReference type="Pfam" id="PF00892"/>
    </source>
</evidence>
<comment type="similarity">
    <text evidence="2 6">Belongs to the drug/metabolite transporter (DMT) superfamily. Plant drug/metabolite exporter (P-DME) (TC 2.A.7.4) family.</text>
</comment>
<evidence type="ECO:0000256" key="4">
    <source>
        <dbReference type="ARBA" id="ARBA00022989"/>
    </source>
</evidence>
<dbReference type="PANTHER" id="PTHR31218">
    <property type="entry name" value="WAT1-RELATED PROTEIN"/>
    <property type="match status" value="1"/>
</dbReference>
<dbReference type="InterPro" id="IPR000620">
    <property type="entry name" value="EamA_dom"/>
</dbReference>
<dbReference type="GO" id="GO:0022857">
    <property type="term" value="F:transmembrane transporter activity"/>
    <property type="evidence" value="ECO:0007669"/>
    <property type="project" value="InterPro"/>
</dbReference>
<dbReference type="InterPro" id="IPR030184">
    <property type="entry name" value="WAT1-related"/>
</dbReference>